<dbReference type="GO" id="GO:0016746">
    <property type="term" value="F:acyltransferase activity"/>
    <property type="evidence" value="ECO:0007669"/>
    <property type="project" value="UniProtKB-KW"/>
</dbReference>
<reference evidence="3" key="1">
    <citation type="submission" date="2023-07" db="EMBL/GenBank/DDBJ databases">
        <title>The genome sequence of Rhodocytophaga aerolata KACC 12507.</title>
        <authorList>
            <person name="Zhang X."/>
        </authorList>
    </citation>
    <scope>NUCLEOTIDE SEQUENCE</scope>
    <source>
        <strain evidence="3">KACC 12507</strain>
    </source>
</reference>
<dbReference type="PANTHER" id="PTHR31435">
    <property type="entry name" value="PROTEIN NATD1"/>
    <property type="match status" value="1"/>
</dbReference>
<dbReference type="InterPro" id="IPR045057">
    <property type="entry name" value="Gcn5-rel_NAT"/>
</dbReference>
<evidence type="ECO:0000313" key="3">
    <source>
        <dbReference type="EMBL" id="MDO1449946.1"/>
    </source>
</evidence>
<gene>
    <name evidence="3" type="ORF">Q0590_26945</name>
</gene>
<dbReference type="PROSITE" id="PS51186">
    <property type="entry name" value="GNAT"/>
    <property type="match status" value="1"/>
</dbReference>
<dbReference type="PANTHER" id="PTHR31435:SF10">
    <property type="entry name" value="BSR4717 PROTEIN"/>
    <property type="match status" value="1"/>
</dbReference>
<feature type="domain" description="N-acetyltransferase" evidence="1">
    <location>
        <begin position="42"/>
        <end position="166"/>
    </location>
</feature>
<protein>
    <submittedName>
        <fullName evidence="3">GNAT family N-acetyltransferase</fullName>
        <ecNumber evidence="3">2.3.1.-</ecNumber>
    </submittedName>
</protein>
<dbReference type="PROSITE" id="PS51729">
    <property type="entry name" value="GNAT_YJDJ"/>
    <property type="match status" value="1"/>
</dbReference>
<evidence type="ECO:0000259" key="1">
    <source>
        <dbReference type="PROSITE" id="PS51186"/>
    </source>
</evidence>
<keyword evidence="3" id="KW-0808">Transferase</keyword>
<evidence type="ECO:0000259" key="2">
    <source>
        <dbReference type="PROSITE" id="PS51729"/>
    </source>
</evidence>
<comment type="caution">
    <text evidence="3">The sequence shown here is derived from an EMBL/GenBank/DDBJ whole genome shotgun (WGS) entry which is preliminary data.</text>
</comment>
<keyword evidence="3" id="KW-0012">Acyltransferase</keyword>
<dbReference type="InterPro" id="IPR016181">
    <property type="entry name" value="Acyl_CoA_acyltransferase"/>
</dbReference>
<dbReference type="InterPro" id="IPR000182">
    <property type="entry name" value="GNAT_dom"/>
</dbReference>
<dbReference type="CDD" id="cd04301">
    <property type="entry name" value="NAT_SF"/>
    <property type="match status" value="1"/>
</dbReference>
<dbReference type="InterPro" id="IPR010693">
    <property type="entry name" value="Divergent_4Fe-4S_mono-cluster"/>
</dbReference>
<dbReference type="EMBL" id="JAUKPO010000023">
    <property type="protein sequence ID" value="MDO1449946.1"/>
    <property type="molecule type" value="Genomic_DNA"/>
</dbReference>
<sequence>MANKEYSEGEVTILWQPEKCIHAGICVKTLPNVYNPKEKPWIRIENASPEELINQVAKCPSGALSIKQDHQMPIKIEREDNGRKGRFVIYANGEFAGEMTYVWAGTSKLIIDHTGVEENFSGKGLGRQLVMKAVEYARNNSVKILPLCPFAKKVFDKEDGIGDVRA</sequence>
<name>A0ABT8RCW6_9BACT</name>
<accession>A0ABT8RCW6</accession>
<dbReference type="EC" id="2.3.1.-" evidence="3"/>
<dbReference type="SUPFAM" id="SSF55729">
    <property type="entry name" value="Acyl-CoA N-acyltransferases (Nat)"/>
    <property type="match status" value="1"/>
</dbReference>
<dbReference type="InterPro" id="IPR031165">
    <property type="entry name" value="GNAT_YJDJ"/>
</dbReference>
<feature type="domain" description="N-acetyltransferase" evidence="2">
    <location>
        <begin position="79"/>
        <end position="166"/>
    </location>
</feature>
<organism evidence="3 4">
    <name type="scientific">Rhodocytophaga aerolata</name>
    <dbReference type="NCBI Taxonomy" id="455078"/>
    <lineage>
        <taxon>Bacteria</taxon>
        <taxon>Pseudomonadati</taxon>
        <taxon>Bacteroidota</taxon>
        <taxon>Cytophagia</taxon>
        <taxon>Cytophagales</taxon>
        <taxon>Rhodocytophagaceae</taxon>
        <taxon>Rhodocytophaga</taxon>
    </lineage>
</organism>
<keyword evidence="4" id="KW-1185">Reference proteome</keyword>
<dbReference type="RefSeq" id="WP_302040746.1">
    <property type="nucleotide sequence ID" value="NZ_JAUKPO010000023.1"/>
</dbReference>
<dbReference type="Pfam" id="PF14542">
    <property type="entry name" value="Acetyltransf_CG"/>
    <property type="match status" value="1"/>
</dbReference>
<dbReference type="Gene3D" id="3.30.70.20">
    <property type="match status" value="1"/>
</dbReference>
<dbReference type="Gene3D" id="3.40.630.30">
    <property type="match status" value="1"/>
</dbReference>
<dbReference type="Proteomes" id="UP001168528">
    <property type="component" value="Unassembled WGS sequence"/>
</dbReference>
<dbReference type="Pfam" id="PF06902">
    <property type="entry name" value="Fer4_19"/>
    <property type="match status" value="1"/>
</dbReference>
<proteinExistence type="predicted"/>
<evidence type="ECO:0000313" key="4">
    <source>
        <dbReference type="Proteomes" id="UP001168528"/>
    </source>
</evidence>